<proteinExistence type="predicted"/>
<dbReference type="EMBL" id="WUBL01000020">
    <property type="protein sequence ID" value="KAF2970691.1"/>
    <property type="molecule type" value="Genomic_DNA"/>
</dbReference>
<accession>A0A7C8MVS9</accession>
<dbReference type="OrthoDB" id="4779473at2759"/>
<sequence>MSPILRLVARIVEGEEKSQVWYDSSVYKRDNNDDSDDDSNEGNGLPLYAILLTVYFSILFLVFWSSFVYYWKRQKEREKDGQPFRVDYIFWKASSAATGIAVWLWFFKKLGWCGSERKKDRTTGIGPYEEIRSRQLHSSAGVPTPSPSPPGARPTDPNAPAWYGASASQKTTYGPYEQPYGNSPKYNPAHQAFTQHDSIPMITLSPSPNLSPSPSPSPSLKPNPSYTPPPPYISNPPPAAIYGQKFQSQYTGPPY</sequence>
<dbReference type="Proteomes" id="UP000481858">
    <property type="component" value="Unassembled WGS sequence"/>
</dbReference>
<keyword evidence="2" id="KW-1133">Transmembrane helix</keyword>
<gene>
    <name evidence="3" type="ORF">GQX73_g2913</name>
</gene>
<feature type="transmembrane region" description="Helical" evidence="2">
    <location>
        <begin position="47"/>
        <end position="69"/>
    </location>
</feature>
<protein>
    <submittedName>
        <fullName evidence="3">Uncharacterized protein</fullName>
    </submittedName>
</protein>
<organism evidence="3 4">
    <name type="scientific">Xylaria multiplex</name>
    <dbReference type="NCBI Taxonomy" id="323545"/>
    <lineage>
        <taxon>Eukaryota</taxon>
        <taxon>Fungi</taxon>
        <taxon>Dikarya</taxon>
        <taxon>Ascomycota</taxon>
        <taxon>Pezizomycotina</taxon>
        <taxon>Sordariomycetes</taxon>
        <taxon>Xylariomycetidae</taxon>
        <taxon>Xylariales</taxon>
        <taxon>Xylariaceae</taxon>
        <taxon>Xylaria</taxon>
    </lineage>
</organism>
<evidence type="ECO:0000256" key="1">
    <source>
        <dbReference type="SAM" id="MobiDB-lite"/>
    </source>
</evidence>
<comment type="caution">
    <text evidence="3">The sequence shown here is derived from an EMBL/GenBank/DDBJ whole genome shotgun (WGS) entry which is preliminary data.</text>
</comment>
<evidence type="ECO:0000256" key="2">
    <source>
        <dbReference type="SAM" id="Phobius"/>
    </source>
</evidence>
<reference evidence="3 4" key="1">
    <citation type="submission" date="2019-12" db="EMBL/GenBank/DDBJ databases">
        <title>Draft genome sequence of the ascomycete Xylaria multiplex DSM 110363.</title>
        <authorList>
            <person name="Buettner E."/>
            <person name="Kellner H."/>
        </authorList>
    </citation>
    <scope>NUCLEOTIDE SEQUENCE [LARGE SCALE GENOMIC DNA]</scope>
    <source>
        <strain evidence="3 4">DSM 110363</strain>
    </source>
</reference>
<feature type="region of interest" description="Disordered" evidence="1">
    <location>
        <begin position="118"/>
        <end position="164"/>
    </location>
</feature>
<keyword evidence="2" id="KW-0812">Transmembrane</keyword>
<evidence type="ECO:0000313" key="4">
    <source>
        <dbReference type="Proteomes" id="UP000481858"/>
    </source>
</evidence>
<feature type="transmembrane region" description="Helical" evidence="2">
    <location>
        <begin position="89"/>
        <end position="107"/>
    </location>
</feature>
<feature type="region of interest" description="Disordered" evidence="1">
    <location>
        <begin position="200"/>
        <end position="255"/>
    </location>
</feature>
<evidence type="ECO:0000313" key="3">
    <source>
        <dbReference type="EMBL" id="KAF2970691.1"/>
    </source>
</evidence>
<feature type="compositionally biased region" description="Polar residues" evidence="1">
    <location>
        <begin position="245"/>
        <end position="255"/>
    </location>
</feature>
<dbReference type="AlphaFoldDB" id="A0A7C8MVS9"/>
<feature type="compositionally biased region" description="Pro residues" evidence="1">
    <location>
        <begin position="209"/>
        <end position="239"/>
    </location>
</feature>
<keyword evidence="4" id="KW-1185">Reference proteome</keyword>
<name>A0A7C8MVS9_9PEZI</name>
<dbReference type="InParanoid" id="A0A7C8MVS9"/>
<keyword evidence="2" id="KW-0472">Membrane</keyword>